<dbReference type="EMBL" id="SDMP01000019">
    <property type="protein sequence ID" value="RYQ92385.1"/>
    <property type="molecule type" value="Genomic_DNA"/>
</dbReference>
<feature type="region of interest" description="Disordered" evidence="2">
    <location>
        <begin position="743"/>
        <end position="774"/>
    </location>
</feature>
<proteinExistence type="predicted"/>
<comment type="caution">
    <text evidence="4">The sequence shown here is derived from an EMBL/GenBank/DDBJ whole genome shotgun (WGS) entry which is preliminary data.</text>
</comment>
<dbReference type="PANTHER" id="PTHR15921">
    <property type="entry name" value="PRE-MRNA CLEAVAGE COMPLEX II"/>
    <property type="match status" value="1"/>
</dbReference>
<dbReference type="PROSITE" id="PS51391">
    <property type="entry name" value="CID"/>
    <property type="match status" value="1"/>
</dbReference>
<feature type="region of interest" description="Disordered" evidence="2">
    <location>
        <begin position="450"/>
        <end position="474"/>
    </location>
</feature>
<evidence type="ECO:0000313" key="4">
    <source>
        <dbReference type="EMBL" id="RYQ92385.1"/>
    </source>
</evidence>
<feature type="region of interest" description="Disordered" evidence="2">
    <location>
        <begin position="591"/>
        <end position="634"/>
    </location>
</feature>
<dbReference type="GO" id="GO:0006369">
    <property type="term" value="P:termination of RNA polymerase II transcription"/>
    <property type="evidence" value="ECO:0007669"/>
    <property type="project" value="InterPro"/>
</dbReference>
<dbReference type="AlphaFoldDB" id="A0A444XSB0"/>
<reference evidence="4 5" key="1">
    <citation type="submission" date="2019-01" db="EMBL/GenBank/DDBJ databases">
        <title>Sequencing of cultivated peanut Arachis hypogaea provides insights into genome evolution and oil improvement.</title>
        <authorList>
            <person name="Chen X."/>
        </authorList>
    </citation>
    <scope>NUCLEOTIDE SEQUENCE [LARGE SCALE GENOMIC DNA]</scope>
    <source>
        <strain evidence="5">cv. Fuhuasheng</strain>
        <tissue evidence="4">Leaves</tissue>
    </source>
</reference>
<feature type="domain" description="CID" evidence="3">
    <location>
        <begin position="155"/>
        <end position="292"/>
    </location>
</feature>
<feature type="region of interest" description="Disordered" evidence="2">
    <location>
        <begin position="565"/>
        <end position="584"/>
    </location>
</feature>
<dbReference type="Pfam" id="PF23228">
    <property type="entry name" value="zf_PCFS4"/>
    <property type="match status" value="1"/>
</dbReference>
<feature type="region of interest" description="Disordered" evidence="2">
    <location>
        <begin position="828"/>
        <end position="848"/>
    </location>
</feature>
<dbReference type="CDD" id="cd16982">
    <property type="entry name" value="CID_Pcf11"/>
    <property type="match status" value="1"/>
</dbReference>
<dbReference type="GO" id="GO:0000993">
    <property type="term" value="F:RNA polymerase II complex binding"/>
    <property type="evidence" value="ECO:0007669"/>
    <property type="project" value="InterPro"/>
</dbReference>
<dbReference type="GO" id="GO:0003729">
    <property type="term" value="F:mRNA binding"/>
    <property type="evidence" value="ECO:0007669"/>
    <property type="project" value="InterPro"/>
</dbReference>
<accession>A0A444XSB0</accession>
<dbReference type="InterPro" id="IPR006569">
    <property type="entry name" value="CID_dom"/>
</dbReference>
<dbReference type="PROSITE" id="PS00028">
    <property type="entry name" value="ZINC_FINGER_C2H2_1"/>
    <property type="match status" value="1"/>
</dbReference>
<feature type="compositionally biased region" description="Acidic residues" evidence="2">
    <location>
        <begin position="763"/>
        <end position="774"/>
    </location>
</feature>
<gene>
    <name evidence="4" type="ORF">Ahy_B09g098601</name>
</gene>
<dbReference type="SUPFAM" id="SSF48464">
    <property type="entry name" value="ENTH/VHS domain"/>
    <property type="match status" value="1"/>
</dbReference>
<dbReference type="Pfam" id="PF04818">
    <property type="entry name" value="CID"/>
    <property type="match status" value="1"/>
</dbReference>
<dbReference type="Gene3D" id="1.25.40.90">
    <property type="match status" value="1"/>
</dbReference>
<keyword evidence="1" id="KW-0507">mRNA processing</keyword>
<name>A0A444XSB0_ARAHY</name>
<feature type="compositionally biased region" description="Polar residues" evidence="2">
    <location>
        <begin position="834"/>
        <end position="843"/>
    </location>
</feature>
<dbReference type="InterPro" id="IPR013087">
    <property type="entry name" value="Znf_C2H2_type"/>
</dbReference>
<dbReference type="GO" id="GO:0005737">
    <property type="term" value="C:cytoplasm"/>
    <property type="evidence" value="ECO:0007669"/>
    <property type="project" value="TreeGrafter"/>
</dbReference>
<organism evidence="4 5">
    <name type="scientific">Arachis hypogaea</name>
    <name type="common">Peanut</name>
    <dbReference type="NCBI Taxonomy" id="3818"/>
    <lineage>
        <taxon>Eukaryota</taxon>
        <taxon>Viridiplantae</taxon>
        <taxon>Streptophyta</taxon>
        <taxon>Embryophyta</taxon>
        <taxon>Tracheophyta</taxon>
        <taxon>Spermatophyta</taxon>
        <taxon>Magnoliopsida</taxon>
        <taxon>eudicotyledons</taxon>
        <taxon>Gunneridae</taxon>
        <taxon>Pentapetalae</taxon>
        <taxon>rosids</taxon>
        <taxon>fabids</taxon>
        <taxon>Fabales</taxon>
        <taxon>Fabaceae</taxon>
        <taxon>Papilionoideae</taxon>
        <taxon>50 kb inversion clade</taxon>
        <taxon>dalbergioids sensu lato</taxon>
        <taxon>Dalbergieae</taxon>
        <taxon>Pterocarpus clade</taxon>
        <taxon>Arachis</taxon>
    </lineage>
</organism>
<sequence length="869" mass="96270">METDLKKLVANGVGHVLVMFPLLAYNNSEIGNDEVHIGGERPSAAVCLPFTFASSFSRRLPSRSSPFTFARPSPFSFTRRSPFEFAFAFVWKPRCSASNSATNPRAPPSRRTALLCRRPTIQMANGITHEPSPSMLVYRFNALLPKRQGYLKAFSTEEIVRTYGLLLSELTSTVNPIITDLTIIAGQQTKHAKGIADAICNRILEVPADKKLPSLYLLDSIVKNFGQEYVKHFSLRLPQIETILLCAKVYCEAYRQVQPNLHSVLQRLFGTWSKIFPPSVLSNIEAQLQSSPAVNNQQPFANHLGAYDFRRPILGAHVIKPQSLQQMEHSSSIMDNVGGDRLDSTGTVGNTREGGLDEWQQKRFSSDGWNIFQTSKTCNLNDEQQRQSPRALIEAYGCDKGHEIPSTKLLLVEQHPGRNGLGSKFPLASWQDTEEEEFDWKDMNPGLVDCSRNSSSMQSSVRFSRKRKLSNDLSNSSQYPFNMGAAPPAFNAHATRPSGLNPAFPLQKRPRSLFEPINVNNNTNVGHGPNRTLFMHDQLPNQPGPISSNLQNHGQAPQLQFLPPQVPSSTQISHGSSLQGHGASISMPISNPLPDMQGQSLHLHGGTLPPLRPSLPTAPSQIMSHPHGDDSVTSQPPPAYLDLISSLVNHGVISVTNPPTGLDSIGTEFDPDILKVRHEGVISALYGDLPRQCTSCGLRFKRQDEHSRHMDWHVTRNRMSKSRKQKGSQKWFASGSLWLSGAEASGKESIPGSLVPEETGEMKDDEELGVPAEEDQSRCALCGEGFDEFYSHEMDEWMYRGATYLKAPMGTTLATMDRHQLGPIVHSKCRSDSDSTMPSTNSEATKRVVREKECGSTKHQFCAPLIRTY</sequence>
<dbReference type="STRING" id="3818.A0A444XSB0"/>
<evidence type="ECO:0000256" key="2">
    <source>
        <dbReference type="SAM" id="MobiDB-lite"/>
    </source>
</evidence>
<dbReference type="InterPro" id="IPR008942">
    <property type="entry name" value="ENTH_VHS"/>
</dbReference>
<dbReference type="GO" id="GO:0031124">
    <property type="term" value="P:mRNA 3'-end processing"/>
    <property type="evidence" value="ECO:0007669"/>
    <property type="project" value="InterPro"/>
</dbReference>
<evidence type="ECO:0000256" key="1">
    <source>
        <dbReference type="ARBA" id="ARBA00022664"/>
    </source>
</evidence>
<evidence type="ECO:0000313" key="5">
    <source>
        <dbReference type="Proteomes" id="UP000289738"/>
    </source>
</evidence>
<dbReference type="InterPro" id="IPR057242">
    <property type="entry name" value="PCFS4-like"/>
</dbReference>
<dbReference type="InterPro" id="IPR047415">
    <property type="entry name" value="Pcf11_CID"/>
</dbReference>
<keyword evidence="5" id="KW-1185">Reference proteome</keyword>
<dbReference type="InterPro" id="IPR045154">
    <property type="entry name" value="PCF11-like"/>
</dbReference>
<protein>
    <recommendedName>
        <fullName evidence="3">CID domain-containing protein</fullName>
    </recommendedName>
</protein>
<feature type="compositionally biased region" description="Polar residues" evidence="2">
    <location>
        <begin position="567"/>
        <end position="579"/>
    </location>
</feature>
<feature type="compositionally biased region" description="Low complexity" evidence="2">
    <location>
        <begin position="451"/>
        <end position="462"/>
    </location>
</feature>
<evidence type="ECO:0000259" key="3">
    <source>
        <dbReference type="PROSITE" id="PS51391"/>
    </source>
</evidence>
<dbReference type="SMART" id="SM00582">
    <property type="entry name" value="RPR"/>
    <property type="match status" value="1"/>
</dbReference>
<dbReference type="PANTHER" id="PTHR15921:SF12">
    <property type="entry name" value="POLYADENYLATION AND CLEAVAGE FACTOR HOMOLOG 4"/>
    <property type="match status" value="1"/>
</dbReference>
<dbReference type="Proteomes" id="UP000289738">
    <property type="component" value="Chromosome B09"/>
</dbReference>
<dbReference type="GO" id="GO:0005849">
    <property type="term" value="C:mRNA cleavage factor complex"/>
    <property type="evidence" value="ECO:0007669"/>
    <property type="project" value="TreeGrafter"/>
</dbReference>